<dbReference type="Gene3D" id="2.40.50.140">
    <property type="entry name" value="Nucleic acid-binding proteins"/>
    <property type="match status" value="1"/>
</dbReference>
<dbReference type="Pfam" id="PF02565">
    <property type="entry name" value="RecO_C"/>
    <property type="match status" value="1"/>
</dbReference>
<dbReference type="Pfam" id="PF11967">
    <property type="entry name" value="RecO_N"/>
    <property type="match status" value="1"/>
</dbReference>
<dbReference type="InterPro" id="IPR012340">
    <property type="entry name" value="NA-bd_OB-fold"/>
</dbReference>
<evidence type="ECO:0000256" key="5">
    <source>
        <dbReference type="ARBA" id="ARBA00023204"/>
    </source>
</evidence>
<protein>
    <recommendedName>
        <fullName evidence="2 7">DNA repair protein RecO</fullName>
    </recommendedName>
    <alternativeName>
        <fullName evidence="6 7">Recombination protein O</fullName>
    </alternativeName>
</protein>
<name>A0A2S0UNT1_9RHOB</name>
<keyword evidence="3 7" id="KW-0227">DNA damage</keyword>
<dbReference type="InterPro" id="IPR003717">
    <property type="entry name" value="RecO"/>
</dbReference>
<organism evidence="9 10">
    <name type="scientific">Paragemmobacter aquarius</name>
    <dbReference type="NCBI Taxonomy" id="2169400"/>
    <lineage>
        <taxon>Bacteria</taxon>
        <taxon>Pseudomonadati</taxon>
        <taxon>Pseudomonadota</taxon>
        <taxon>Alphaproteobacteria</taxon>
        <taxon>Rhodobacterales</taxon>
        <taxon>Paracoccaceae</taxon>
        <taxon>Paragemmobacter</taxon>
    </lineage>
</organism>
<dbReference type="HAMAP" id="MF_00201">
    <property type="entry name" value="RecO"/>
    <property type="match status" value="1"/>
</dbReference>
<dbReference type="PANTHER" id="PTHR33991:SF1">
    <property type="entry name" value="DNA REPAIR PROTEIN RECO"/>
    <property type="match status" value="1"/>
</dbReference>
<dbReference type="InterPro" id="IPR042242">
    <property type="entry name" value="RecO_C"/>
</dbReference>
<comment type="similarity">
    <text evidence="1 7">Belongs to the RecO family.</text>
</comment>
<comment type="function">
    <text evidence="7">Involved in DNA repair and RecF pathway recombination.</text>
</comment>
<dbReference type="InterPro" id="IPR022572">
    <property type="entry name" value="DNA_rep/recomb_RecO_N"/>
</dbReference>
<dbReference type="KEGG" id="geh:HYN69_14075"/>
<accession>A0A2S0UNT1</accession>
<feature type="domain" description="DNA replication/recombination mediator RecO N-terminal" evidence="8">
    <location>
        <begin position="1"/>
        <end position="76"/>
    </location>
</feature>
<dbReference type="NCBIfam" id="TIGR00613">
    <property type="entry name" value="reco"/>
    <property type="match status" value="1"/>
</dbReference>
<evidence type="ECO:0000256" key="2">
    <source>
        <dbReference type="ARBA" id="ARBA00021310"/>
    </source>
</evidence>
<keyword evidence="4 7" id="KW-0233">DNA recombination</keyword>
<keyword evidence="5 7" id="KW-0234">DNA repair</keyword>
<keyword evidence="10" id="KW-1185">Reference proteome</keyword>
<dbReference type="Proteomes" id="UP000244496">
    <property type="component" value="Chromosome"/>
</dbReference>
<proteinExistence type="inferred from homology"/>
<evidence type="ECO:0000256" key="1">
    <source>
        <dbReference type="ARBA" id="ARBA00007452"/>
    </source>
</evidence>
<dbReference type="SUPFAM" id="SSF57863">
    <property type="entry name" value="ArfGap/RecO-like zinc finger"/>
    <property type="match status" value="1"/>
</dbReference>
<evidence type="ECO:0000256" key="4">
    <source>
        <dbReference type="ARBA" id="ARBA00023172"/>
    </source>
</evidence>
<evidence type="ECO:0000259" key="8">
    <source>
        <dbReference type="Pfam" id="PF11967"/>
    </source>
</evidence>
<dbReference type="Gene3D" id="1.20.1440.120">
    <property type="entry name" value="Recombination protein O, C-terminal domain"/>
    <property type="match status" value="1"/>
</dbReference>
<evidence type="ECO:0000313" key="9">
    <source>
        <dbReference type="EMBL" id="AWB49476.1"/>
    </source>
</evidence>
<gene>
    <name evidence="7" type="primary">recO</name>
    <name evidence="9" type="ORF">HYN69_14075</name>
</gene>
<dbReference type="GO" id="GO:0006310">
    <property type="term" value="P:DNA recombination"/>
    <property type="evidence" value="ECO:0007669"/>
    <property type="project" value="UniProtKB-UniRule"/>
</dbReference>
<dbReference type="AlphaFoldDB" id="A0A2S0UNT1"/>
<dbReference type="GO" id="GO:0043590">
    <property type="term" value="C:bacterial nucleoid"/>
    <property type="evidence" value="ECO:0007669"/>
    <property type="project" value="TreeGrafter"/>
</dbReference>
<evidence type="ECO:0000256" key="3">
    <source>
        <dbReference type="ARBA" id="ARBA00022763"/>
    </source>
</evidence>
<dbReference type="OrthoDB" id="9804792at2"/>
<sequence>MEWRDEGVLLSARPHGESSAIIEVFTAGHGRHAGVVRGGTSRKLAPVLQPGTQVQVAWRARLDAHIGAFTVEPLQSRAAIMADHLALSALNALCALLHAALPEREGHAPLYRATLPLLDAMERGADWLPDYLRWEMLLLDEIGFGLDLTRCAVTGARDDLAFVSPKTGRAVSRAGAGDWAARLLPLPQVLMGQGGGSAAEIAQGLAVTGHFLLREITGLNDRPLPEARARFLALVSRRASDAP</sequence>
<dbReference type="EMBL" id="CP028918">
    <property type="protein sequence ID" value="AWB49476.1"/>
    <property type="molecule type" value="Genomic_DNA"/>
</dbReference>
<dbReference type="PANTHER" id="PTHR33991">
    <property type="entry name" value="DNA REPAIR PROTEIN RECO"/>
    <property type="match status" value="1"/>
</dbReference>
<evidence type="ECO:0000256" key="7">
    <source>
        <dbReference type="HAMAP-Rule" id="MF_00201"/>
    </source>
</evidence>
<reference evidence="9 10" key="1">
    <citation type="submission" date="2018-04" db="EMBL/GenBank/DDBJ databases">
        <title>Genome sequencing of Gemmobacter.</title>
        <authorList>
            <person name="Yi H."/>
            <person name="Baek M.-G."/>
        </authorList>
    </citation>
    <scope>NUCLEOTIDE SEQUENCE [LARGE SCALE GENOMIC DNA]</scope>
    <source>
        <strain evidence="9 10">HYN0069</strain>
    </source>
</reference>
<dbReference type="GO" id="GO:0006302">
    <property type="term" value="P:double-strand break repair"/>
    <property type="evidence" value="ECO:0007669"/>
    <property type="project" value="TreeGrafter"/>
</dbReference>
<dbReference type="SUPFAM" id="SSF50249">
    <property type="entry name" value="Nucleic acid-binding proteins"/>
    <property type="match status" value="1"/>
</dbReference>
<evidence type="ECO:0000313" key="10">
    <source>
        <dbReference type="Proteomes" id="UP000244496"/>
    </source>
</evidence>
<evidence type="ECO:0000256" key="6">
    <source>
        <dbReference type="ARBA" id="ARBA00033409"/>
    </source>
</evidence>
<dbReference type="RefSeq" id="WP_108436293.1">
    <property type="nucleotide sequence ID" value="NZ_CP028918.1"/>
</dbReference>
<dbReference type="InterPro" id="IPR037278">
    <property type="entry name" value="ARFGAP/RecO"/>
</dbReference>